<dbReference type="NCBIfam" id="TIGR00151">
    <property type="entry name" value="ispF"/>
    <property type="match status" value="1"/>
</dbReference>
<evidence type="ECO:0000313" key="11">
    <source>
        <dbReference type="EMBL" id="MBB5175902.1"/>
    </source>
</evidence>
<evidence type="ECO:0000256" key="1">
    <source>
        <dbReference type="ARBA" id="ARBA00000200"/>
    </source>
</evidence>
<dbReference type="GO" id="GO:0019288">
    <property type="term" value="P:isopentenyl diphosphate biosynthetic process, methylerythritol 4-phosphate pathway"/>
    <property type="evidence" value="ECO:0007669"/>
    <property type="project" value="UniProtKB-UniRule"/>
</dbReference>
<dbReference type="GO" id="GO:0016114">
    <property type="term" value="P:terpenoid biosynthetic process"/>
    <property type="evidence" value="ECO:0007669"/>
    <property type="project" value="InterPro"/>
</dbReference>
<feature type="domain" description="2-C-methyl-D-erythritol 2,4-cyclodiphosphate synthase" evidence="10">
    <location>
        <begin position="1"/>
        <end position="154"/>
    </location>
</feature>
<reference evidence="11 12" key="1">
    <citation type="submission" date="2020-08" db="EMBL/GenBank/DDBJ databases">
        <title>Genomic Encyclopedia of Type Strains, Phase IV (KMG-IV): sequencing the most valuable type-strain genomes for metagenomic binning, comparative biology and taxonomic classification.</title>
        <authorList>
            <person name="Goeker M."/>
        </authorList>
    </citation>
    <scope>NUCLEOTIDE SEQUENCE [LARGE SCALE GENOMIC DNA]</scope>
    <source>
        <strain evidence="11 12">DSM 19163</strain>
    </source>
</reference>
<dbReference type="AlphaFoldDB" id="A0A9Q2HFU9"/>
<dbReference type="Gene3D" id="3.30.1330.50">
    <property type="entry name" value="2-C-methyl-D-erythritol 2,4-cyclodiphosphate synthase"/>
    <property type="match status" value="1"/>
</dbReference>
<dbReference type="FunFam" id="3.30.1330.50:FF:000001">
    <property type="entry name" value="2-C-methyl-D-erythritol 2,4-cyclodiphosphate synthase"/>
    <property type="match status" value="1"/>
</dbReference>
<keyword evidence="6 8" id="KW-0414">Isoprene biosynthesis</keyword>
<dbReference type="EMBL" id="JACHHF010000004">
    <property type="protein sequence ID" value="MBB5175902.1"/>
    <property type="molecule type" value="Genomic_DNA"/>
</dbReference>
<dbReference type="HAMAP" id="MF_00107">
    <property type="entry name" value="IspF"/>
    <property type="match status" value="1"/>
</dbReference>
<keyword evidence="12" id="KW-1185">Reference proteome</keyword>
<evidence type="ECO:0000313" key="12">
    <source>
        <dbReference type="Proteomes" id="UP000579136"/>
    </source>
</evidence>
<comment type="caution">
    <text evidence="8">Lacks conserved residue(s) required for the propagation of feature annotation.</text>
</comment>
<evidence type="ECO:0000256" key="2">
    <source>
        <dbReference type="ARBA" id="ARBA00004709"/>
    </source>
</evidence>
<comment type="pathway">
    <text evidence="2 8">Isoprenoid biosynthesis; isopentenyl diphosphate biosynthesis via DXP pathway; isopentenyl diphosphate from 1-deoxy-D-xylulose 5-phosphate: step 4/6.</text>
</comment>
<feature type="site" description="Transition state stabilizer" evidence="8">
    <location>
        <position position="133"/>
    </location>
</feature>
<evidence type="ECO:0000256" key="5">
    <source>
        <dbReference type="ARBA" id="ARBA00022723"/>
    </source>
</evidence>
<comment type="caution">
    <text evidence="11">The sequence shown here is derived from an EMBL/GenBank/DDBJ whole genome shotgun (WGS) entry which is preliminary data.</text>
</comment>
<dbReference type="InterPro" id="IPR003526">
    <property type="entry name" value="MECDP_synthase"/>
</dbReference>
<keyword evidence="5 8" id="KW-0479">Metal-binding</keyword>
<proteinExistence type="inferred from homology"/>
<comment type="function">
    <text evidence="8">Involved in the biosynthesis of isopentenyl diphosphate (IPP) and dimethylallyl diphosphate (DMAPP), two major building blocks of isoprenoid compounds. Catalyzes the conversion of 4-diphosphocytidyl-2-C-methyl-D-erythritol 2-phosphate (CDP-ME2P) to 2-C-methyl-D-erythritol 2,4-cyclodiphosphate (ME-CPP) with a corresponding release of cytidine 5-monophosphate (CMP).</text>
</comment>
<evidence type="ECO:0000256" key="8">
    <source>
        <dbReference type="HAMAP-Rule" id="MF_00107"/>
    </source>
</evidence>
<keyword evidence="7 8" id="KW-0456">Lyase</keyword>
<gene>
    <name evidence="8" type="primary">ispF</name>
    <name evidence="11" type="ORF">HNQ45_000786</name>
</gene>
<feature type="binding site" evidence="8">
    <location>
        <begin position="34"/>
        <end position="35"/>
    </location>
    <ligand>
        <name>4-CDP-2-C-methyl-D-erythritol 2-phosphate</name>
        <dbReference type="ChEBI" id="CHEBI:57919"/>
    </ligand>
</feature>
<feature type="binding site" evidence="8">
    <location>
        <begin position="56"/>
        <end position="58"/>
    </location>
    <ligand>
        <name>4-CDP-2-C-methyl-D-erythritol 2-phosphate</name>
        <dbReference type="ChEBI" id="CHEBI:57919"/>
    </ligand>
</feature>
<evidence type="ECO:0000256" key="6">
    <source>
        <dbReference type="ARBA" id="ARBA00023229"/>
    </source>
</evidence>
<comment type="cofactor">
    <cofactor evidence="8">
        <name>a divalent metal cation</name>
        <dbReference type="ChEBI" id="CHEBI:60240"/>
    </cofactor>
    <text evidence="8">Binds 1 divalent metal cation per subunit.</text>
</comment>
<dbReference type="PROSITE" id="PS01350">
    <property type="entry name" value="ISPF"/>
    <property type="match status" value="1"/>
</dbReference>
<feature type="binding site" evidence="8">
    <location>
        <begin position="61"/>
        <end position="65"/>
    </location>
    <ligand>
        <name>4-CDP-2-C-methyl-D-erythritol 2-phosphate</name>
        <dbReference type="ChEBI" id="CHEBI:57919"/>
    </ligand>
</feature>
<dbReference type="SUPFAM" id="SSF69765">
    <property type="entry name" value="IpsF-like"/>
    <property type="match status" value="1"/>
</dbReference>
<evidence type="ECO:0000256" key="3">
    <source>
        <dbReference type="ARBA" id="ARBA00008480"/>
    </source>
</evidence>
<dbReference type="CDD" id="cd00554">
    <property type="entry name" value="MECDP_synthase"/>
    <property type="match status" value="1"/>
</dbReference>
<evidence type="ECO:0000256" key="9">
    <source>
        <dbReference type="RuleBase" id="RU004395"/>
    </source>
</evidence>
<dbReference type="InterPro" id="IPR036571">
    <property type="entry name" value="MECDP_synthase_sf"/>
</dbReference>
<evidence type="ECO:0000256" key="7">
    <source>
        <dbReference type="ARBA" id="ARBA00023239"/>
    </source>
</evidence>
<dbReference type="GO" id="GO:0008685">
    <property type="term" value="F:2-C-methyl-D-erythritol 2,4-cyclodiphosphate synthase activity"/>
    <property type="evidence" value="ECO:0007669"/>
    <property type="project" value="UniProtKB-UniRule"/>
</dbReference>
<comment type="similarity">
    <text evidence="3 8 9">Belongs to the IspF family.</text>
</comment>
<feature type="binding site" evidence="8">
    <location>
        <position position="8"/>
    </location>
    <ligand>
        <name>a divalent metal cation</name>
        <dbReference type="ChEBI" id="CHEBI:60240"/>
    </ligand>
</feature>
<evidence type="ECO:0000256" key="4">
    <source>
        <dbReference type="ARBA" id="ARBA00012579"/>
    </source>
</evidence>
<feature type="binding site" evidence="8">
    <location>
        <position position="42"/>
    </location>
    <ligand>
        <name>a divalent metal cation</name>
        <dbReference type="ChEBI" id="CHEBI:60240"/>
    </ligand>
</feature>
<dbReference type="GO" id="GO:0046872">
    <property type="term" value="F:metal ion binding"/>
    <property type="evidence" value="ECO:0007669"/>
    <property type="project" value="UniProtKB-KW"/>
</dbReference>
<name>A0A9Q2HFU9_9STAP</name>
<dbReference type="Proteomes" id="UP000579136">
    <property type="component" value="Unassembled WGS sequence"/>
</dbReference>
<feature type="binding site" evidence="8">
    <location>
        <position position="10"/>
    </location>
    <ligand>
        <name>a divalent metal cation</name>
        <dbReference type="ChEBI" id="CHEBI:60240"/>
    </ligand>
</feature>
<comment type="subunit">
    <text evidence="8">Homotrimer.</text>
</comment>
<dbReference type="InterPro" id="IPR020555">
    <property type="entry name" value="MECDP_synthase_CS"/>
</dbReference>
<evidence type="ECO:0000259" key="10">
    <source>
        <dbReference type="Pfam" id="PF02542"/>
    </source>
</evidence>
<feature type="site" description="Transition state stabilizer" evidence="8">
    <location>
        <position position="34"/>
    </location>
</feature>
<protein>
    <recommendedName>
        <fullName evidence="4 8">2-C-methyl-D-erythritol 2,4-cyclodiphosphate synthase</fullName>
        <shortName evidence="8">MECDP-synthase</shortName>
        <shortName evidence="8">MECPP-synthase</shortName>
        <shortName evidence="8">MECPS</shortName>
        <ecNumber evidence="4 8">4.6.1.12</ecNumber>
    </recommendedName>
</protein>
<dbReference type="RefSeq" id="WP_183673649.1">
    <property type="nucleotide sequence ID" value="NZ_CBCRYX010000006.1"/>
</dbReference>
<dbReference type="EC" id="4.6.1.12" evidence="4 8"/>
<sequence>MRIGHGYDVHQLTSGRPLIIGGLEIDHDKGLIGHSDADVLLHTIADAILGALALGDIGKFFPDNDPKYKDMDSQLLLSEVVEKMFEKNYEVGNVDALIIAEAPKFRPHIDEIRENVARLLKTSIDNVNVKATTHEKLGPIGRQEGIASEAVILLKERG</sequence>
<feature type="binding site" evidence="8">
    <location>
        <position position="142"/>
    </location>
    <ligand>
        <name>4-CDP-2-C-methyl-D-erythritol 2-phosphate</name>
        <dbReference type="ChEBI" id="CHEBI:57919"/>
    </ligand>
</feature>
<feature type="binding site" evidence="8">
    <location>
        <begin position="132"/>
        <end position="135"/>
    </location>
    <ligand>
        <name>4-CDP-2-C-methyl-D-erythritol 2-phosphate</name>
        <dbReference type="ChEBI" id="CHEBI:57919"/>
    </ligand>
</feature>
<organism evidence="11 12">
    <name type="scientific">Nosocomiicoccus ampullae</name>
    <dbReference type="NCBI Taxonomy" id="489910"/>
    <lineage>
        <taxon>Bacteria</taxon>
        <taxon>Bacillati</taxon>
        <taxon>Bacillota</taxon>
        <taxon>Bacilli</taxon>
        <taxon>Bacillales</taxon>
        <taxon>Staphylococcaceae</taxon>
        <taxon>Nosocomiicoccus</taxon>
    </lineage>
</organism>
<feature type="binding site" evidence="8">
    <location>
        <begin position="8"/>
        <end position="10"/>
    </location>
    <ligand>
        <name>4-CDP-2-C-methyl-D-erythritol 2-phosphate</name>
        <dbReference type="ChEBI" id="CHEBI:57919"/>
    </ligand>
</feature>
<comment type="catalytic activity">
    <reaction evidence="1 8 9">
        <text>4-CDP-2-C-methyl-D-erythritol 2-phosphate = 2-C-methyl-D-erythritol 2,4-cyclic diphosphate + CMP</text>
        <dbReference type="Rhea" id="RHEA:23864"/>
        <dbReference type="ChEBI" id="CHEBI:57919"/>
        <dbReference type="ChEBI" id="CHEBI:58483"/>
        <dbReference type="ChEBI" id="CHEBI:60377"/>
        <dbReference type="EC" id="4.6.1.12"/>
    </reaction>
</comment>
<accession>A0A9Q2HFU9</accession>
<dbReference type="PANTHER" id="PTHR43181:SF1">
    <property type="entry name" value="2-C-METHYL-D-ERYTHRITOL 2,4-CYCLODIPHOSPHATE SYNTHASE, CHLOROPLASTIC"/>
    <property type="match status" value="1"/>
</dbReference>
<dbReference type="PANTHER" id="PTHR43181">
    <property type="entry name" value="2-C-METHYL-D-ERYTHRITOL 2,4-CYCLODIPHOSPHATE SYNTHASE, CHLOROPLASTIC"/>
    <property type="match status" value="1"/>
</dbReference>
<dbReference type="Pfam" id="PF02542">
    <property type="entry name" value="YgbB"/>
    <property type="match status" value="1"/>
</dbReference>